<organism evidence="2">
    <name type="scientific">Rhodopseudomonas palustris (strain BisB18)</name>
    <dbReference type="NCBI Taxonomy" id="316056"/>
    <lineage>
        <taxon>Bacteria</taxon>
        <taxon>Pseudomonadati</taxon>
        <taxon>Pseudomonadota</taxon>
        <taxon>Alphaproteobacteria</taxon>
        <taxon>Hyphomicrobiales</taxon>
        <taxon>Nitrobacteraceae</taxon>
        <taxon>Rhodopseudomonas</taxon>
    </lineage>
</organism>
<dbReference type="InterPro" id="IPR011763">
    <property type="entry name" value="COA_CT_C"/>
</dbReference>
<proteinExistence type="predicted"/>
<dbReference type="HOGENOM" id="CLU_094954_0_0_5"/>
<sequence>MEGSSEMTDPLNNRGRKWFEALTGSNGKVDGNPGSLMVAEAVLGGEKAVFVGVAPDANARFPRTGHTEVGLEEGWYGTKNLRAVIEADKNGTKRPIITVCDTKSQAYGRREELFGIHVAAAAIIAAYADARTAGHPVIALIVGRCVSGAFLALAGQANRMIAFDDPEVLIHAMYKDAAARITKRSVAELDKLGETIVPMAYDIGSFNKLGGLHKLLKIAGPDTPTPATIDQVKSTLIEAIADARKSSRTLDVRLESDGAKAFRKASIKVRKMMTEQWAAC</sequence>
<dbReference type="Pfam" id="PF06833">
    <property type="entry name" value="MdcE"/>
    <property type="match status" value="1"/>
</dbReference>
<dbReference type="GO" id="GO:0016874">
    <property type="term" value="F:ligase activity"/>
    <property type="evidence" value="ECO:0007669"/>
    <property type="project" value="InterPro"/>
</dbReference>
<dbReference type="Gene3D" id="3.90.226.10">
    <property type="entry name" value="2-enoyl-CoA Hydratase, Chain A, domain 1"/>
    <property type="match status" value="1"/>
</dbReference>
<evidence type="ECO:0000313" key="2">
    <source>
        <dbReference type="EMBL" id="ABD90111.1"/>
    </source>
</evidence>
<dbReference type="InterPro" id="IPR029045">
    <property type="entry name" value="ClpP/crotonase-like_dom_sf"/>
</dbReference>
<dbReference type="STRING" id="316056.RPC_4589"/>
<dbReference type="PROSITE" id="PS50989">
    <property type="entry name" value="COA_CT_CTER"/>
    <property type="match status" value="1"/>
</dbReference>
<dbReference type="EMBL" id="CP000301">
    <property type="protein sequence ID" value="ABD90111.1"/>
    <property type="molecule type" value="Genomic_DNA"/>
</dbReference>
<dbReference type="KEGG" id="rpc:RPC_4589"/>
<evidence type="ECO:0000259" key="1">
    <source>
        <dbReference type="PROSITE" id="PS50989"/>
    </source>
</evidence>
<name>Q20XM5_RHOPB</name>
<protein>
    <submittedName>
        <fullName evidence="2">Malonate decarboxylase gamma subunit</fullName>
    </submittedName>
</protein>
<dbReference type="eggNOG" id="COG4799">
    <property type="taxonomic scope" value="Bacteria"/>
</dbReference>
<dbReference type="InterPro" id="IPR009648">
    <property type="entry name" value="Malonate_gamma"/>
</dbReference>
<dbReference type="GO" id="GO:0005975">
    <property type="term" value="P:carbohydrate metabolic process"/>
    <property type="evidence" value="ECO:0007669"/>
    <property type="project" value="InterPro"/>
</dbReference>
<dbReference type="SUPFAM" id="SSF52096">
    <property type="entry name" value="ClpP/crotonase"/>
    <property type="match status" value="1"/>
</dbReference>
<dbReference type="NCBIfam" id="TIGR03134">
    <property type="entry name" value="malonate_gamma"/>
    <property type="match status" value="1"/>
</dbReference>
<feature type="domain" description="CoA carboxyltransferase C-terminal" evidence="1">
    <location>
        <begin position="1"/>
        <end position="275"/>
    </location>
</feature>
<dbReference type="AlphaFoldDB" id="Q20XM5"/>
<gene>
    <name evidence="2" type="ordered locus">RPC_4589</name>
</gene>
<reference evidence="2" key="1">
    <citation type="submission" date="2006-03" db="EMBL/GenBank/DDBJ databases">
        <title>Complete sequence of Rhodopseudomonas palustris BisB18.</title>
        <authorList>
            <consortium name="US DOE Joint Genome Institute"/>
            <person name="Copeland A."/>
            <person name="Lucas S."/>
            <person name="Lapidus A."/>
            <person name="Barry K."/>
            <person name="Detter J.C."/>
            <person name="Glavina del Rio T."/>
            <person name="Hammon N."/>
            <person name="Israni S."/>
            <person name="Dalin E."/>
            <person name="Tice H."/>
            <person name="Pitluck S."/>
            <person name="Chain P."/>
            <person name="Malfatti S."/>
            <person name="Shin M."/>
            <person name="Vergez L."/>
            <person name="Schmutz J."/>
            <person name="Larimer F."/>
            <person name="Land M."/>
            <person name="Hauser L."/>
            <person name="Pelletier D.A."/>
            <person name="Kyrpides N."/>
            <person name="Anderson I."/>
            <person name="Oda Y."/>
            <person name="Harwood C.S."/>
            <person name="Richardson P."/>
        </authorList>
    </citation>
    <scope>NUCLEOTIDE SEQUENCE [LARGE SCALE GENOMIC DNA]</scope>
    <source>
        <strain evidence="2">BisB18</strain>
    </source>
</reference>
<accession>Q20XM5</accession>